<feature type="transmembrane region" description="Helical" evidence="5">
    <location>
        <begin position="144"/>
        <end position="164"/>
    </location>
</feature>
<evidence type="ECO:0000256" key="5">
    <source>
        <dbReference type="SAM" id="Phobius"/>
    </source>
</evidence>
<gene>
    <name evidence="6" type="ORF">G6F51_004438</name>
</gene>
<dbReference type="EMBL" id="JAANIT010000494">
    <property type="protein sequence ID" value="KAG1547165.1"/>
    <property type="molecule type" value="Genomic_DNA"/>
</dbReference>
<evidence type="ECO:0000256" key="2">
    <source>
        <dbReference type="ARBA" id="ARBA00022692"/>
    </source>
</evidence>
<evidence type="ECO:0000313" key="6">
    <source>
        <dbReference type="EMBL" id="KAG1547165.1"/>
    </source>
</evidence>
<name>A0A9P6YFF9_RHIOR</name>
<evidence type="ECO:0000313" key="7">
    <source>
        <dbReference type="Proteomes" id="UP000717996"/>
    </source>
</evidence>
<evidence type="ECO:0000256" key="3">
    <source>
        <dbReference type="ARBA" id="ARBA00022989"/>
    </source>
</evidence>
<organism evidence="6 7">
    <name type="scientific">Rhizopus oryzae</name>
    <name type="common">Mucormycosis agent</name>
    <name type="synonym">Rhizopus arrhizus var. delemar</name>
    <dbReference type="NCBI Taxonomy" id="64495"/>
    <lineage>
        <taxon>Eukaryota</taxon>
        <taxon>Fungi</taxon>
        <taxon>Fungi incertae sedis</taxon>
        <taxon>Mucoromycota</taxon>
        <taxon>Mucoromycotina</taxon>
        <taxon>Mucoromycetes</taxon>
        <taxon>Mucorales</taxon>
        <taxon>Mucorineae</taxon>
        <taxon>Rhizopodaceae</taxon>
        <taxon>Rhizopus</taxon>
    </lineage>
</organism>
<proteinExistence type="predicted"/>
<keyword evidence="2 5" id="KW-0812">Transmembrane</keyword>
<keyword evidence="4 5" id="KW-0472">Membrane</keyword>
<sequence length="213" mass="23965">MAIKLKITSALLIPINILKMMSILGIMLVFASLIGLLSSFHTERRSIHVLCTTAIAITFLYHVSIAVIVYIQAVHTTSWLSQTWAEATTEYRLYAQTKFNCCGFTNPSDHPVLGATCAPNQVINSAPPCYDPMNQYIKRELTHVYIALFTSLVIELLALCNSVIQLCIMSPNRPWEVSPECVVEKKKCDNIKECQDSSDTLISPHYTSYKRQF</sequence>
<dbReference type="OrthoDB" id="2279611at2759"/>
<reference evidence="6" key="1">
    <citation type="journal article" date="2020" name="Microb. Genom.">
        <title>Genetic diversity of clinical and environmental Mucorales isolates obtained from an investigation of mucormycosis cases among solid organ transplant recipients.</title>
        <authorList>
            <person name="Nguyen M.H."/>
            <person name="Kaul D."/>
            <person name="Muto C."/>
            <person name="Cheng S.J."/>
            <person name="Richter R.A."/>
            <person name="Bruno V.M."/>
            <person name="Liu G."/>
            <person name="Beyhan S."/>
            <person name="Sundermann A.J."/>
            <person name="Mounaud S."/>
            <person name="Pasculle A.W."/>
            <person name="Nierman W.C."/>
            <person name="Driscoll E."/>
            <person name="Cumbie R."/>
            <person name="Clancy C.J."/>
            <person name="Dupont C.L."/>
        </authorList>
    </citation>
    <scope>NUCLEOTIDE SEQUENCE</scope>
    <source>
        <strain evidence="6">GL16</strain>
    </source>
</reference>
<protein>
    <submittedName>
        <fullName evidence="6">Uncharacterized protein</fullName>
    </submittedName>
</protein>
<comment type="caution">
    <text evidence="6">The sequence shown here is derived from an EMBL/GenBank/DDBJ whole genome shotgun (WGS) entry which is preliminary data.</text>
</comment>
<accession>A0A9P6YFF9</accession>
<dbReference type="GO" id="GO:0016020">
    <property type="term" value="C:membrane"/>
    <property type="evidence" value="ECO:0007669"/>
    <property type="project" value="UniProtKB-SubCell"/>
</dbReference>
<feature type="transmembrane region" description="Helical" evidence="5">
    <location>
        <begin position="47"/>
        <end position="71"/>
    </location>
</feature>
<evidence type="ECO:0000256" key="1">
    <source>
        <dbReference type="ARBA" id="ARBA00004141"/>
    </source>
</evidence>
<evidence type="ECO:0000256" key="4">
    <source>
        <dbReference type="ARBA" id="ARBA00023136"/>
    </source>
</evidence>
<dbReference type="InterPro" id="IPR018499">
    <property type="entry name" value="Tetraspanin/Peripherin"/>
</dbReference>
<comment type="subcellular location">
    <subcellularLocation>
        <location evidence="1">Membrane</location>
        <topology evidence="1">Multi-pass membrane protein</topology>
    </subcellularLocation>
</comment>
<dbReference type="AlphaFoldDB" id="A0A9P6YFF9"/>
<dbReference type="Proteomes" id="UP000717996">
    <property type="component" value="Unassembled WGS sequence"/>
</dbReference>
<dbReference type="Pfam" id="PF00335">
    <property type="entry name" value="Tetraspanin"/>
    <property type="match status" value="1"/>
</dbReference>
<keyword evidence="3 5" id="KW-1133">Transmembrane helix</keyword>
<feature type="transmembrane region" description="Helical" evidence="5">
    <location>
        <begin position="21"/>
        <end position="41"/>
    </location>
</feature>